<dbReference type="InterPro" id="IPR023779">
    <property type="entry name" value="Chromodomain_CS"/>
</dbReference>
<feature type="domain" description="Chromo" evidence="4">
    <location>
        <begin position="165"/>
        <end position="226"/>
    </location>
</feature>
<feature type="region of interest" description="Disordered" evidence="3">
    <location>
        <begin position="733"/>
        <end position="795"/>
    </location>
</feature>
<dbReference type="SMART" id="SM00298">
    <property type="entry name" value="CHROMO"/>
    <property type="match status" value="1"/>
</dbReference>
<dbReference type="Pfam" id="PF00385">
    <property type="entry name" value="Chromo"/>
    <property type="match status" value="1"/>
</dbReference>
<evidence type="ECO:0000256" key="3">
    <source>
        <dbReference type="SAM" id="MobiDB-lite"/>
    </source>
</evidence>
<dbReference type="PROSITE" id="PS50013">
    <property type="entry name" value="CHROMO_2"/>
    <property type="match status" value="1"/>
</dbReference>
<evidence type="ECO:0000313" key="5">
    <source>
        <dbReference type="EMBL" id="MBW14723.1"/>
    </source>
</evidence>
<feature type="region of interest" description="Disordered" evidence="3">
    <location>
        <begin position="602"/>
        <end position="630"/>
    </location>
</feature>
<dbReference type="SUPFAM" id="SSF54160">
    <property type="entry name" value="Chromo domain-like"/>
    <property type="match status" value="1"/>
</dbReference>
<protein>
    <submittedName>
        <fullName evidence="5">Heterochromatin protein 1</fullName>
    </submittedName>
</protein>
<dbReference type="GO" id="GO:0005694">
    <property type="term" value="C:chromosome"/>
    <property type="evidence" value="ECO:0007669"/>
    <property type="project" value="UniProtKB-ARBA"/>
</dbReference>
<dbReference type="PANTHER" id="PTHR22812">
    <property type="entry name" value="CHROMOBOX PROTEIN"/>
    <property type="match status" value="1"/>
</dbReference>
<evidence type="ECO:0000259" key="4">
    <source>
        <dbReference type="PROSITE" id="PS50013"/>
    </source>
</evidence>
<feature type="region of interest" description="Disordered" evidence="3">
    <location>
        <begin position="327"/>
        <end position="351"/>
    </location>
</feature>
<dbReference type="PROSITE" id="PS00598">
    <property type="entry name" value="CHROMO_1"/>
    <property type="match status" value="1"/>
</dbReference>
<dbReference type="InterPro" id="IPR000953">
    <property type="entry name" value="Chromo/chromo_shadow_dom"/>
</dbReference>
<feature type="compositionally biased region" description="Low complexity" evidence="3">
    <location>
        <begin position="777"/>
        <end position="794"/>
    </location>
</feature>
<comment type="subcellular location">
    <subcellularLocation>
        <location evidence="1">Nucleus</location>
    </subcellularLocation>
</comment>
<dbReference type="InterPro" id="IPR016197">
    <property type="entry name" value="Chromo-like_dom_sf"/>
</dbReference>
<dbReference type="InterPro" id="IPR023780">
    <property type="entry name" value="Chromo_domain"/>
</dbReference>
<evidence type="ECO:0000256" key="2">
    <source>
        <dbReference type="ARBA" id="ARBA00023242"/>
    </source>
</evidence>
<dbReference type="AlphaFoldDB" id="A0A2H8TKQ4"/>
<dbReference type="InterPro" id="IPR051219">
    <property type="entry name" value="Heterochromatin_chromo-domain"/>
</dbReference>
<proteinExistence type="predicted"/>
<feature type="compositionally biased region" description="Polar residues" evidence="3">
    <location>
        <begin position="744"/>
        <end position="768"/>
    </location>
</feature>
<dbReference type="CDD" id="cd00024">
    <property type="entry name" value="CD_CSD"/>
    <property type="match status" value="1"/>
</dbReference>
<dbReference type="Gene3D" id="2.40.50.40">
    <property type="match status" value="1"/>
</dbReference>
<dbReference type="GO" id="GO:0005634">
    <property type="term" value="C:nucleus"/>
    <property type="evidence" value="ECO:0007669"/>
    <property type="project" value="UniProtKB-SubCell"/>
</dbReference>
<evidence type="ECO:0000256" key="1">
    <source>
        <dbReference type="ARBA" id="ARBA00004123"/>
    </source>
</evidence>
<name>A0A2H8TKQ4_9HEMI</name>
<keyword evidence="2" id="KW-0539">Nucleus</keyword>
<accession>A0A2H8TKQ4</accession>
<dbReference type="EMBL" id="GFXV01002918">
    <property type="protein sequence ID" value="MBW14723.1"/>
    <property type="molecule type" value="Transcribed_RNA"/>
</dbReference>
<organism evidence="5">
    <name type="scientific">Melanaphis sacchari</name>
    <dbReference type="NCBI Taxonomy" id="742174"/>
    <lineage>
        <taxon>Eukaryota</taxon>
        <taxon>Metazoa</taxon>
        <taxon>Ecdysozoa</taxon>
        <taxon>Arthropoda</taxon>
        <taxon>Hexapoda</taxon>
        <taxon>Insecta</taxon>
        <taxon>Pterygota</taxon>
        <taxon>Neoptera</taxon>
        <taxon>Paraneoptera</taxon>
        <taxon>Hemiptera</taxon>
        <taxon>Sternorrhyncha</taxon>
        <taxon>Aphidomorpha</taxon>
        <taxon>Aphidoidea</taxon>
        <taxon>Aphididae</taxon>
        <taxon>Aphidini</taxon>
        <taxon>Melanaphis</taxon>
    </lineage>
</organism>
<reference evidence="5" key="1">
    <citation type="submission" date="2017-10" db="EMBL/GenBank/DDBJ databases">
        <title>Transcriptome Assembly of Sugarcane Aphid Adults.</title>
        <authorList>
            <person name="Scully E.D."/>
            <person name="Palmer N.A."/>
            <person name="Geib S.M."/>
            <person name="Sarath G."/>
            <person name="Sattler S.E."/>
        </authorList>
    </citation>
    <scope>NUCLEOTIDE SEQUENCE</scope>
    <source>
        <tissue evidence="5">Whole body</tissue>
    </source>
</reference>
<sequence length="984" mass="110503">MSTEVDEALVTKIDEVETDGSAVKQELTNVDVLVCGLCHIGFHFVEEFQDHKLGGCKKISAFRDQNTPDNKPQILGFLLWKNSQTKQIENQEAWKVYQMWCVLPESVKNCWIQAGKTINANDELAKNIPEKVIKLDPSPSNGNLEEQPPAAVMKPSGEFPSGQEFVVERVVARRFNQKKRQFEYLLKWEGYPPEQNTWEPADNMSACTHLIKQYEDSLVKNGSNSSSGKRPGRPRKIEQIQNIGIVKPKVSPQAQNEQIGIAGRPVRSSKQKALDQVKYWCGTMKATEEVNDSKSTQPNILKRDYIMLEEDEEDEDTPVLKKKYFHPDSEDEEWDDPSLHKSNASVSENEEPNQIYGKVTMRSQLTMEERIKYNVSRSITRTSVFPVSKREDRVKKIKTHLAHFNNFHRNSDVGFLQISPHLTQVTLASVKSLMKLETNQVPQSGIYIYSNNEGFTRLNVSDKTQTMMMMMKNRDDPKKGKVVYAEGAQALQPPKKTLDLSKARETVHQSSPLMKSYAKKPFVPTTKIQAAVKPRPFLHKVAAANPEIEKSLLQKHQGSPGMKPHHSNMTFVPRRTLNNRVVQQGAYAYNTLEQLEFWEDTASDTDDGGLSDHFPSEDVSIPPNSPNRPLTLCPTTGKRLMKAEGEKTPEPTPPSSPKTMITIDESSLMSRQHDNSSLPTIIKLEPGTGHLGNQNPMMSIGEPEKVNINRTPQMQHHQTRQSFVNYKDIPAASNSGLRMKKTNSRPNNNSNKSLHVSSGMTKSHSSLNVPARKIQQKQHQQQQQQQQHEQQISQPFPGQQAILTDESGRLILSADDTESMITITGDDGMLYQVSAAQLAASGGTVLLAGNEGDGQQCVYLTEDGNSMMQTNQNQEGMLALDDFGNTVGQLMPHQLDLGNLVTDDAGNMYMKDNETGQYVPVSATEQGGQVVIQTNENFTQEPQVIQEESDQLVAQIVDAGEPNPTGMFFFFFHFSLEINFFFFL</sequence>
<dbReference type="OrthoDB" id="1918685at2759"/>